<evidence type="ECO:0000313" key="5">
    <source>
        <dbReference type="EMBL" id="ACU54283.1"/>
    </source>
</evidence>
<keyword evidence="3" id="KW-0159">Chromosome partition</keyword>
<dbReference type="GO" id="GO:0051304">
    <property type="term" value="P:chromosome separation"/>
    <property type="evidence" value="ECO:0007669"/>
    <property type="project" value="InterPro"/>
</dbReference>
<accession>C7LZX5</accession>
<dbReference type="PANTHER" id="PTHR34298">
    <property type="entry name" value="SEGREGATION AND CONDENSATION PROTEIN B"/>
    <property type="match status" value="1"/>
</dbReference>
<dbReference type="EMBL" id="CP001631">
    <property type="protein sequence ID" value="ACU54283.1"/>
    <property type="molecule type" value="Genomic_DNA"/>
</dbReference>
<dbReference type="AlphaFoldDB" id="C7LZX5"/>
<dbReference type="KEGG" id="afo:Afer_1357"/>
<dbReference type="OrthoDB" id="9806226at2"/>
<evidence type="ECO:0000256" key="3">
    <source>
        <dbReference type="ARBA" id="ARBA00022829"/>
    </source>
</evidence>
<reference evidence="5 6" key="1">
    <citation type="journal article" date="2009" name="Stand. Genomic Sci.">
        <title>Complete genome sequence of Acidimicrobium ferrooxidans type strain (ICP).</title>
        <authorList>
            <person name="Clum A."/>
            <person name="Nolan M."/>
            <person name="Lang E."/>
            <person name="Glavina Del Rio T."/>
            <person name="Tice H."/>
            <person name="Copeland A."/>
            <person name="Cheng J.F."/>
            <person name="Lucas S."/>
            <person name="Chen F."/>
            <person name="Bruce D."/>
            <person name="Goodwin L."/>
            <person name="Pitluck S."/>
            <person name="Ivanova N."/>
            <person name="Mavrommatis K."/>
            <person name="Mikhailova N."/>
            <person name="Pati A."/>
            <person name="Chen A."/>
            <person name="Palaniappan K."/>
            <person name="Goker M."/>
            <person name="Spring S."/>
            <person name="Land M."/>
            <person name="Hauser L."/>
            <person name="Chang Y.J."/>
            <person name="Jeffries C.C."/>
            <person name="Chain P."/>
            <person name="Bristow J."/>
            <person name="Eisen J.A."/>
            <person name="Markowitz V."/>
            <person name="Hugenholtz P."/>
            <person name="Kyrpides N.C."/>
            <person name="Klenk H.P."/>
            <person name="Lapidus A."/>
        </authorList>
    </citation>
    <scope>NUCLEOTIDE SEQUENCE [LARGE SCALE GENOMIC DNA]</scope>
    <source>
        <strain evidence="6">DSM 10331 / JCM 15462 / NBRC 103882 / ICP</strain>
    </source>
</reference>
<gene>
    <name evidence="5" type="ordered locus">Afer_1357</name>
</gene>
<evidence type="ECO:0000256" key="2">
    <source>
        <dbReference type="ARBA" id="ARBA00022618"/>
    </source>
</evidence>
<dbReference type="InterPro" id="IPR005234">
    <property type="entry name" value="ScpB_csome_segregation"/>
</dbReference>
<dbReference type="GO" id="GO:0051301">
    <property type="term" value="P:cell division"/>
    <property type="evidence" value="ECO:0007669"/>
    <property type="project" value="UniProtKB-KW"/>
</dbReference>
<evidence type="ECO:0000256" key="1">
    <source>
        <dbReference type="ARBA" id="ARBA00022490"/>
    </source>
</evidence>
<keyword evidence="4" id="KW-0131">Cell cycle</keyword>
<protein>
    <submittedName>
        <fullName evidence="5">Chromosome segregation and condensation protein, ScpB</fullName>
    </submittedName>
</protein>
<name>C7LZX5_ACIFD</name>
<dbReference type="STRING" id="525909.Afer_1357"/>
<dbReference type="InterPro" id="IPR036390">
    <property type="entry name" value="WH_DNA-bd_sf"/>
</dbReference>
<dbReference type="Gene3D" id="1.10.10.10">
    <property type="entry name" value="Winged helix-like DNA-binding domain superfamily/Winged helix DNA-binding domain"/>
    <property type="match status" value="1"/>
</dbReference>
<proteinExistence type="predicted"/>
<evidence type="ECO:0000313" key="6">
    <source>
        <dbReference type="Proteomes" id="UP000000771"/>
    </source>
</evidence>
<sequence length="188" mass="19627">MTDERAPGAADPAELGAAIEAVVGACGSVAIGELAELLERDVAEIEAQIAAAEAAPARGVRVRVRDGFAVFEVVPEYAALARRALGVADRRLSRAALEALAVVAYLQPVTRAQVSEVRGVVSDGVVRTLLERGLIEEVPSSDPVAFRTTTAFLVRAGLGSIEELPPLGRYVPSAAEVAELETEVRGQS</sequence>
<dbReference type="InterPro" id="IPR036388">
    <property type="entry name" value="WH-like_DNA-bd_sf"/>
</dbReference>
<dbReference type="Pfam" id="PF04079">
    <property type="entry name" value="SMC_ScpB"/>
    <property type="match status" value="1"/>
</dbReference>
<evidence type="ECO:0000256" key="4">
    <source>
        <dbReference type="ARBA" id="ARBA00023306"/>
    </source>
</evidence>
<dbReference type="SUPFAM" id="SSF46785">
    <property type="entry name" value="Winged helix' DNA-binding domain"/>
    <property type="match status" value="1"/>
</dbReference>
<dbReference type="eggNOG" id="COG1386">
    <property type="taxonomic scope" value="Bacteria"/>
</dbReference>
<dbReference type="RefSeq" id="WP_015798767.1">
    <property type="nucleotide sequence ID" value="NC_013124.1"/>
</dbReference>
<dbReference type="PANTHER" id="PTHR34298:SF2">
    <property type="entry name" value="SEGREGATION AND CONDENSATION PROTEIN B"/>
    <property type="match status" value="1"/>
</dbReference>
<keyword evidence="2" id="KW-0132">Cell division</keyword>
<keyword evidence="1" id="KW-0963">Cytoplasm</keyword>
<dbReference type="HOGENOM" id="CLU_045647_5_1_11"/>
<organism evidence="5 6">
    <name type="scientific">Acidimicrobium ferrooxidans (strain DSM 10331 / JCM 15462 / NBRC 103882 / ICP)</name>
    <dbReference type="NCBI Taxonomy" id="525909"/>
    <lineage>
        <taxon>Bacteria</taxon>
        <taxon>Bacillati</taxon>
        <taxon>Actinomycetota</taxon>
        <taxon>Acidimicrobiia</taxon>
        <taxon>Acidimicrobiales</taxon>
        <taxon>Acidimicrobiaceae</taxon>
        <taxon>Acidimicrobium</taxon>
    </lineage>
</organism>
<dbReference type="Proteomes" id="UP000000771">
    <property type="component" value="Chromosome"/>
</dbReference>
<keyword evidence="6" id="KW-1185">Reference proteome</keyword>